<dbReference type="Proteomes" id="UP000322214">
    <property type="component" value="Chromosome"/>
</dbReference>
<evidence type="ECO:0000256" key="1">
    <source>
        <dbReference type="ARBA" id="ARBA00022723"/>
    </source>
</evidence>
<dbReference type="OrthoDB" id="9757546at2"/>
<dbReference type="PROSITE" id="PS51318">
    <property type="entry name" value="TAT"/>
    <property type="match status" value="1"/>
</dbReference>
<evidence type="ECO:0000259" key="5">
    <source>
        <dbReference type="Pfam" id="PF07731"/>
    </source>
</evidence>
<evidence type="ECO:0000313" key="7">
    <source>
        <dbReference type="EMBL" id="QEG22062.1"/>
    </source>
</evidence>
<dbReference type="EC" id="1.-.-.-" evidence="7"/>
<reference evidence="7 8" key="1">
    <citation type="submission" date="2019-08" db="EMBL/GenBank/DDBJ databases">
        <title>Deep-cultivation of Planctomycetes and their phenomic and genomic characterization uncovers novel biology.</title>
        <authorList>
            <person name="Wiegand S."/>
            <person name="Jogler M."/>
            <person name="Boedeker C."/>
            <person name="Pinto D."/>
            <person name="Vollmers J."/>
            <person name="Rivas-Marin E."/>
            <person name="Kohn T."/>
            <person name="Peeters S.H."/>
            <person name="Heuer A."/>
            <person name="Rast P."/>
            <person name="Oberbeckmann S."/>
            <person name="Bunk B."/>
            <person name="Jeske O."/>
            <person name="Meyerdierks A."/>
            <person name="Storesund J.E."/>
            <person name="Kallscheuer N."/>
            <person name="Luecker S."/>
            <person name="Lage O.M."/>
            <person name="Pohl T."/>
            <person name="Merkel B.J."/>
            <person name="Hornburger P."/>
            <person name="Mueller R.-W."/>
            <person name="Bruemmer F."/>
            <person name="Labrenz M."/>
            <person name="Spormann A.M."/>
            <person name="Op den Camp H."/>
            <person name="Overmann J."/>
            <person name="Amann R."/>
            <person name="Jetten M.S.M."/>
            <person name="Mascher T."/>
            <person name="Medema M.H."/>
            <person name="Devos D.P."/>
            <person name="Kaster A.-K."/>
            <person name="Ovreas L."/>
            <person name="Rohde M."/>
            <person name="Galperin M.Y."/>
            <person name="Jogler C."/>
        </authorList>
    </citation>
    <scope>NUCLEOTIDE SEQUENCE [LARGE SCALE GENOMIC DNA]</scope>
    <source>
        <strain evidence="7 8">FC18</strain>
    </source>
</reference>
<dbReference type="AlphaFoldDB" id="A0A5B9PAR7"/>
<dbReference type="InterPro" id="IPR006311">
    <property type="entry name" value="TAT_signal"/>
</dbReference>
<dbReference type="InterPro" id="IPR011707">
    <property type="entry name" value="Cu-oxidase-like_N"/>
</dbReference>
<organism evidence="7 8">
    <name type="scientific">Mariniblastus fucicola</name>
    <dbReference type="NCBI Taxonomy" id="980251"/>
    <lineage>
        <taxon>Bacteria</taxon>
        <taxon>Pseudomonadati</taxon>
        <taxon>Planctomycetota</taxon>
        <taxon>Planctomycetia</taxon>
        <taxon>Pirellulales</taxon>
        <taxon>Pirellulaceae</taxon>
        <taxon>Mariniblastus</taxon>
    </lineage>
</organism>
<keyword evidence="4" id="KW-0732">Signal</keyword>
<keyword evidence="1" id="KW-0479">Metal-binding</keyword>
<dbReference type="GO" id="GO:0016491">
    <property type="term" value="F:oxidoreductase activity"/>
    <property type="evidence" value="ECO:0007669"/>
    <property type="project" value="UniProtKB-KW"/>
</dbReference>
<protein>
    <submittedName>
        <fullName evidence="7">Multicopper oxidase mco</fullName>
        <ecNumber evidence="7">1.-.-.-</ecNumber>
    </submittedName>
</protein>
<dbReference type="InterPro" id="IPR008972">
    <property type="entry name" value="Cupredoxin"/>
</dbReference>
<dbReference type="RefSeq" id="WP_075082846.1">
    <property type="nucleotide sequence ID" value="NZ_CP042912.1"/>
</dbReference>
<feature type="chain" id="PRO_5022945838" evidence="4">
    <location>
        <begin position="34"/>
        <end position="537"/>
    </location>
</feature>
<dbReference type="Pfam" id="PF07732">
    <property type="entry name" value="Cu-oxidase_3"/>
    <property type="match status" value="1"/>
</dbReference>
<dbReference type="EMBL" id="CP042912">
    <property type="protein sequence ID" value="QEG22062.1"/>
    <property type="molecule type" value="Genomic_DNA"/>
</dbReference>
<feature type="signal peptide" evidence="4">
    <location>
        <begin position="1"/>
        <end position="33"/>
    </location>
</feature>
<dbReference type="GO" id="GO:0005507">
    <property type="term" value="F:copper ion binding"/>
    <property type="evidence" value="ECO:0007669"/>
    <property type="project" value="InterPro"/>
</dbReference>
<dbReference type="CDD" id="cd04202">
    <property type="entry name" value="CuRO_D2_2dMcoN_like"/>
    <property type="match status" value="1"/>
</dbReference>
<gene>
    <name evidence="7" type="primary">mco</name>
    <name evidence="7" type="ORF">MFFC18_19230</name>
</gene>
<dbReference type="InterPro" id="IPR045087">
    <property type="entry name" value="Cu-oxidase_fam"/>
</dbReference>
<evidence type="ECO:0000256" key="2">
    <source>
        <dbReference type="ARBA" id="ARBA00023002"/>
    </source>
</evidence>
<dbReference type="InterPro" id="IPR011706">
    <property type="entry name" value="Cu-oxidase_C"/>
</dbReference>
<dbReference type="Pfam" id="PF07731">
    <property type="entry name" value="Cu-oxidase_2"/>
    <property type="match status" value="1"/>
</dbReference>
<accession>A0A5B9PAR7</accession>
<dbReference type="PANTHER" id="PTHR11709:SF394">
    <property type="entry name" value="FI03373P-RELATED"/>
    <property type="match status" value="1"/>
</dbReference>
<evidence type="ECO:0000313" key="8">
    <source>
        <dbReference type="Proteomes" id="UP000322214"/>
    </source>
</evidence>
<feature type="domain" description="Plastocyanin-like" evidence="6">
    <location>
        <begin position="138"/>
        <end position="243"/>
    </location>
</feature>
<evidence type="ECO:0000259" key="6">
    <source>
        <dbReference type="Pfam" id="PF07732"/>
    </source>
</evidence>
<dbReference type="SUPFAM" id="SSF49503">
    <property type="entry name" value="Cupredoxins"/>
    <property type="match status" value="2"/>
</dbReference>
<dbReference type="PANTHER" id="PTHR11709">
    <property type="entry name" value="MULTI-COPPER OXIDASE"/>
    <property type="match status" value="1"/>
</dbReference>
<evidence type="ECO:0000256" key="3">
    <source>
        <dbReference type="ARBA" id="ARBA00023008"/>
    </source>
</evidence>
<keyword evidence="8" id="KW-1185">Reference proteome</keyword>
<proteinExistence type="predicted"/>
<name>A0A5B9PAR7_9BACT</name>
<dbReference type="KEGG" id="mff:MFFC18_19230"/>
<keyword evidence="2 7" id="KW-0560">Oxidoreductase</keyword>
<feature type="domain" description="Plastocyanin-like" evidence="5">
    <location>
        <begin position="274"/>
        <end position="380"/>
    </location>
</feature>
<dbReference type="Gene3D" id="2.60.40.420">
    <property type="entry name" value="Cupredoxins - blue copper proteins"/>
    <property type="match status" value="1"/>
</dbReference>
<evidence type="ECO:0000256" key="4">
    <source>
        <dbReference type="SAM" id="SignalP"/>
    </source>
</evidence>
<keyword evidence="3" id="KW-0186">Copper</keyword>
<dbReference type="STRING" id="980251.GCA_001642875_05046"/>
<sequence length="537" mass="60992" precursor="true">MDKTDNRRKFLKTGITAAAAGLVVGSANSIVHAQDGEQIDLTAPETKHQDHSHHNMSNMQNDTSNVQNEYDGFSRFKPTRGDDPDSDWYCGKLVPGFRPATAAPVEITAPDLEKLPWKMVNGAKEFRIQAQAVAREFLPGYMMNVYGYNGTCPGPLMEINQGDRIRVIVTNELPEATNFHMHGFEMPVQYDGAAEMTQNPIKPGKSFTYEFDVHEHGTFFYHSHVGMQEAMGMVGPIVVHPRKQFDPPVDRDFVLLFQNFFIKPNQTISDSWKMDWNWHTINGRSGPFTTPCVVRHGERVRVRLINFSPMQHHPVHMHGHTFWVTAHEGARAPKTSWRPRNTELVAVAQASEFEFVANNPGDWQFHCHMIHHMMNHMTQHFGPRIRSNSNVDQYLSNLDSIPTVEVTPIARGEKAPGYPQKMLSMNMDMETMMRVWQPREMQGMRATAAMSMHGLMTSMRVLPADLFDRVMNSDEKIERGSIFAEIVKRFGNPSDYKKAPKMAMGGMDMGGMDMNNESMQKSNGNMNMPMGQDKMQK</sequence>